<dbReference type="CDD" id="cd10838">
    <property type="entry name" value="cpPDZ_HhoA-like"/>
    <property type="match status" value="1"/>
</dbReference>
<evidence type="ECO:0000313" key="6">
    <source>
        <dbReference type="Proteomes" id="UP001061958"/>
    </source>
</evidence>
<evidence type="ECO:0000256" key="2">
    <source>
        <dbReference type="ARBA" id="ARBA00022670"/>
    </source>
</evidence>
<gene>
    <name evidence="5" type="ORF">GpartN1_g5975.t1</name>
</gene>
<evidence type="ECO:0000256" key="1">
    <source>
        <dbReference type="ARBA" id="ARBA00010541"/>
    </source>
</evidence>
<dbReference type="Pfam" id="PF13365">
    <property type="entry name" value="Trypsin_2"/>
    <property type="match status" value="1"/>
</dbReference>
<dbReference type="AlphaFoldDB" id="A0A9C7USI1"/>
<keyword evidence="2" id="KW-0645">Protease</keyword>
<keyword evidence="3" id="KW-0378">Hydrolase</keyword>
<dbReference type="OrthoDB" id="4217619at2759"/>
<dbReference type="Gene3D" id="2.40.10.120">
    <property type="match status" value="1"/>
</dbReference>
<sequence length="560" mass="61781">MASCQKMKTSIYYKSCSISLVLYQTQSVQEERNPKSCFLYFLPVGQTKLRHTSFFCRKTCETTQPIPQCCRFAWYYSRLVTTRYTLKTYPVAFFRQLFAASCILPKESQHIPCRPMGKKISSLIISCTVGSWIRQLFRWLFIASVSLLSFSNTCSASSIETDGLRHTLANKFISAEVTLHPTEKIPSHWKSRSEDNDKQDNILEKRRSSSFVTEAVKAVGPSVVRIDTERKISTANDPLLEDPFFKKFFGDEFQRQLPRERTERGQGSGFIISKDGLILTNAHVVKNVEKVTVTLTDGRAYVGTVKGTDDLLDLAVIRIDPKGRELPVAPLGNSSELQVGDWVIALGNPVGLDNTVTLGIVSSLNRSAAEVGIPEKKIDFIQTDAAINPGNSGGPLVNEFGQVVGINAAIRANAEGIGFAIPIDKAKAISDALAKGKKIQHPFIGIQMSTITPELAKQNNEDPNAPIMIPELEGALIVRILPKTPAAEAGLRRFDVIQSVDGHNVRSAKEVQSYVDNVKVGQVIHMKVVRGGDKVLTIAVRTGDLNNIKETKTEPTLDDD</sequence>
<dbReference type="SUPFAM" id="SSF50494">
    <property type="entry name" value="Trypsin-like serine proteases"/>
    <property type="match status" value="1"/>
</dbReference>
<dbReference type="PANTHER" id="PTHR22939:SF129">
    <property type="entry name" value="SERINE PROTEASE HTRA2, MITOCHONDRIAL"/>
    <property type="match status" value="1"/>
</dbReference>
<dbReference type="Proteomes" id="UP001061958">
    <property type="component" value="Unassembled WGS sequence"/>
</dbReference>
<dbReference type="NCBIfam" id="NF041521">
    <property type="entry name" value="HhoA_HhoB_HtrA"/>
    <property type="match status" value="1"/>
</dbReference>
<organism evidence="5 6">
    <name type="scientific">Galdieria partita</name>
    <dbReference type="NCBI Taxonomy" id="83374"/>
    <lineage>
        <taxon>Eukaryota</taxon>
        <taxon>Rhodophyta</taxon>
        <taxon>Bangiophyceae</taxon>
        <taxon>Galdieriales</taxon>
        <taxon>Galdieriaceae</taxon>
        <taxon>Galdieria</taxon>
    </lineage>
</organism>
<dbReference type="SUPFAM" id="SSF50156">
    <property type="entry name" value="PDZ domain-like"/>
    <property type="match status" value="1"/>
</dbReference>
<dbReference type="Gene3D" id="2.30.42.10">
    <property type="match status" value="1"/>
</dbReference>
<keyword evidence="6" id="KW-1185">Reference proteome</keyword>
<name>A0A9C7USI1_9RHOD</name>
<reference evidence="5" key="2">
    <citation type="submission" date="2022-01" db="EMBL/GenBank/DDBJ databases">
        <authorList>
            <person name="Hirooka S."/>
            <person name="Miyagishima S.Y."/>
        </authorList>
    </citation>
    <scope>NUCLEOTIDE SEQUENCE</scope>
    <source>
        <strain evidence="5">NBRC 102759</strain>
    </source>
</reference>
<evidence type="ECO:0000313" key="5">
    <source>
        <dbReference type="EMBL" id="GJQ14184.1"/>
    </source>
</evidence>
<comment type="similarity">
    <text evidence="1">Belongs to the peptidase S1C family.</text>
</comment>
<dbReference type="InterPro" id="IPR048172">
    <property type="entry name" value="HhoA_HhoB_HtrA-like"/>
</dbReference>
<dbReference type="InterPro" id="IPR036034">
    <property type="entry name" value="PDZ_sf"/>
</dbReference>
<evidence type="ECO:0000259" key="4">
    <source>
        <dbReference type="SMART" id="SM00228"/>
    </source>
</evidence>
<dbReference type="Pfam" id="PF13180">
    <property type="entry name" value="PDZ_2"/>
    <property type="match status" value="1"/>
</dbReference>
<accession>A0A9C7USI1</accession>
<protein>
    <recommendedName>
        <fullName evidence="4">PDZ domain-containing protein</fullName>
    </recommendedName>
</protein>
<dbReference type="InterPro" id="IPR001478">
    <property type="entry name" value="PDZ"/>
</dbReference>
<dbReference type="InterPro" id="IPR001940">
    <property type="entry name" value="Peptidase_S1C"/>
</dbReference>
<reference evidence="5" key="1">
    <citation type="journal article" date="2022" name="Proc. Natl. Acad. Sci. U.S.A.">
        <title>Life cycle and functional genomics of the unicellular red alga Galdieria for elucidating algal and plant evolution and industrial use.</title>
        <authorList>
            <person name="Hirooka S."/>
            <person name="Itabashi T."/>
            <person name="Ichinose T.M."/>
            <person name="Onuma R."/>
            <person name="Fujiwara T."/>
            <person name="Yamashita S."/>
            <person name="Jong L.W."/>
            <person name="Tomita R."/>
            <person name="Iwane A.H."/>
            <person name="Miyagishima S.Y."/>
        </authorList>
    </citation>
    <scope>NUCLEOTIDE SEQUENCE</scope>
    <source>
        <strain evidence="5">NBRC 102759</strain>
    </source>
</reference>
<dbReference type="GO" id="GO:0006508">
    <property type="term" value="P:proteolysis"/>
    <property type="evidence" value="ECO:0007669"/>
    <property type="project" value="UniProtKB-KW"/>
</dbReference>
<feature type="domain" description="PDZ" evidence="4">
    <location>
        <begin position="442"/>
        <end position="532"/>
    </location>
</feature>
<dbReference type="EMBL" id="BQMJ01000052">
    <property type="protein sequence ID" value="GJQ14184.1"/>
    <property type="molecule type" value="Genomic_DNA"/>
</dbReference>
<dbReference type="InterPro" id="IPR009003">
    <property type="entry name" value="Peptidase_S1_PA"/>
</dbReference>
<comment type="caution">
    <text evidence="5">The sequence shown here is derived from an EMBL/GenBank/DDBJ whole genome shotgun (WGS) entry which is preliminary data.</text>
</comment>
<dbReference type="SMART" id="SM00228">
    <property type="entry name" value="PDZ"/>
    <property type="match status" value="1"/>
</dbReference>
<dbReference type="GO" id="GO:0004252">
    <property type="term" value="F:serine-type endopeptidase activity"/>
    <property type="evidence" value="ECO:0007669"/>
    <property type="project" value="InterPro"/>
</dbReference>
<dbReference type="PRINTS" id="PR00834">
    <property type="entry name" value="PROTEASES2C"/>
</dbReference>
<evidence type="ECO:0000256" key="3">
    <source>
        <dbReference type="ARBA" id="ARBA00022801"/>
    </source>
</evidence>
<proteinExistence type="inferred from homology"/>
<dbReference type="PANTHER" id="PTHR22939">
    <property type="entry name" value="SERINE PROTEASE FAMILY S1C HTRA-RELATED"/>
    <property type="match status" value="1"/>
</dbReference>